<organism evidence="2 3">
    <name type="scientific">Actinomadura decatromicini</name>
    <dbReference type="NCBI Taxonomy" id="2604572"/>
    <lineage>
        <taxon>Bacteria</taxon>
        <taxon>Bacillati</taxon>
        <taxon>Actinomycetota</taxon>
        <taxon>Actinomycetes</taxon>
        <taxon>Streptosporangiales</taxon>
        <taxon>Thermomonosporaceae</taxon>
        <taxon>Actinomadura</taxon>
    </lineage>
</organism>
<comment type="caution">
    <text evidence="2">The sequence shown here is derived from an EMBL/GenBank/DDBJ whole genome shotgun (WGS) entry which is preliminary data.</text>
</comment>
<sequence length="146" mass="15041">MSSLRGKARSAAVGAVAVIGLATATAAPAAATNSATITMYSARNPTNDLGWGQWWGNPEGSHQNGEIAVFDNECDGDNGIFAALYKHDGTLVNVVSVRGCTSSNVIGVKAESNGGPAWGESVTFEVCKLLPAGQKVDCQSTRRVNA</sequence>
<keyword evidence="3" id="KW-1185">Reference proteome</keyword>
<feature type="signal peptide" evidence="1">
    <location>
        <begin position="1"/>
        <end position="29"/>
    </location>
</feature>
<dbReference type="EMBL" id="VSRQ01000008">
    <property type="protein sequence ID" value="TYK44379.1"/>
    <property type="molecule type" value="Genomic_DNA"/>
</dbReference>
<protein>
    <recommendedName>
        <fullName evidence="4">Secreted protein</fullName>
    </recommendedName>
</protein>
<reference evidence="2 3" key="1">
    <citation type="submission" date="2019-08" db="EMBL/GenBank/DDBJ databases">
        <title>Actinomadura sp. nov. CYP1-5 isolated from mountain soil.</title>
        <authorList>
            <person name="Songsumanus A."/>
            <person name="Kuncharoen N."/>
            <person name="Kudo T."/>
            <person name="Yuki M."/>
            <person name="Igarashi Y."/>
            <person name="Tanasupawat S."/>
        </authorList>
    </citation>
    <scope>NUCLEOTIDE SEQUENCE [LARGE SCALE GENOMIC DNA]</scope>
    <source>
        <strain evidence="2 3">CYP1-5</strain>
    </source>
</reference>
<evidence type="ECO:0000256" key="1">
    <source>
        <dbReference type="SAM" id="SignalP"/>
    </source>
</evidence>
<keyword evidence="1" id="KW-0732">Signal</keyword>
<dbReference type="AlphaFoldDB" id="A0A5D3F8H6"/>
<evidence type="ECO:0000313" key="2">
    <source>
        <dbReference type="EMBL" id="TYK44379.1"/>
    </source>
</evidence>
<dbReference type="Proteomes" id="UP000323505">
    <property type="component" value="Unassembled WGS sequence"/>
</dbReference>
<accession>A0A5D3F8H6</accession>
<name>A0A5D3F8H6_9ACTN</name>
<dbReference type="RefSeq" id="WP_148766406.1">
    <property type="nucleotide sequence ID" value="NZ_VSRQ01000008.1"/>
</dbReference>
<gene>
    <name evidence="2" type="ORF">FXF68_33405</name>
</gene>
<evidence type="ECO:0008006" key="4">
    <source>
        <dbReference type="Google" id="ProtNLM"/>
    </source>
</evidence>
<evidence type="ECO:0000313" key="3">
    <source>
        <dbReference type="Proteomes" id="UP000323505"/>
    </source>
</evidence>
<proteinExistence type="predicted"/>
<feature type="chain" id="PRO_5022769827" description="Secreted protein" evidence="1">
    <location>
        <begin position="30"/>
        <end position="146"/>
    </location>
</feature>